<name>A0A914XZY0_9BILA</name>
<protein>
    <submittedName>
        <fullName evidence="2">Uncharacterized protein</fullName>
    </submittedName>
</protein>
<dbReference type="WBParaSite" id="PSU_v2.g12085.t1">
    <property type="protein sequence ID" value="PSU_v2.g12085.t1"/>
    <property type="gene ID" value="PSU_v2.g12085"/>
</dbReference>
<organism evidence="1 2">
    <name type="scientific">Panagrolaimus superbus</name>
    <dbReference type="NCBI Taxonomy" id="310955"/>
    <lineage>
        <taxon>Eukaryota</taxon>
        <taxon>Metazoa</taxon>
        <taxon>Ecdysozoa</taxon>
        <taxon>Nematoda</taxon>
        <taxon>Chromadorea</taxon>
        <taxon>Rhabditida</taxon>
        <taxon>Tylenchina</taxon>
        <taxon>Panagrolaimomorpha</taxon>
        <taxon>Panagrolaimoidea</taxon>
        <taxon>Panagrolaimidae</taxon>
        <taxon>Panagrolaimus</taxon>
    </lineage>
</organism>
<proteinExistence type="predicted"/>
<evidence type="ECO:0000313" key="1">
    <source>
        <dbReference type="Proteomes" id="UP000887577"/>
    </source>
</evidence>
<reference evidence="2" key="1">
    <citation type="submission" date="2022-11" db="UniProtKB">
        <authorList>
            <consortium name="WormBaseParasite"/>
        </authorList>
    </citation>
    <scope>IDENTIFICATION</scope>
</reference>
<sequence length="219" mass="24790">MEVDLENMTPAQEIVDQSTIVFKLASDENKNVVTYKEFCDSLLEDRGVDVTAVAKEAGFENPYDFLKSLDLNVNDNGDLIVKVDAEDESTVTKFIEGSRREEQQRLETQERRRQPYPRYQNYVSQARREVENVVAPVQANVIINEAPQNLSPPVVRQLYEIHIFDGDEEKLMPGMRVKISTGAIFTLDSIPFPGSTEPQCKKLNLKAGQKFPQKSSSTC</sequence>
<keyword evidence="1" id="KW-1185">Reference proteome</keyword>
<evidence type="ECO:0000313" key="2">
    <source>
        <dbReference type="WBParaSite" id="PSU_v2.g12085.t1"/>
    </source>
</evidence>
<dbReference type="Proteomes" id="UP000887577">
    <property type="component" value="Unplaced"/>
</dbReference>
<dbReference type="AlphaFoldDB" id="A0A914XZY0"/>
<accession>A0A914XZY0</accession>